<proteinExistence type="predicted"/>
<dbReference type="CDD" id="cd09630">
    <property type="entry name" value="CDH_like_cytochrome"/>
    <property type="match status" value="1"/>
</dbReference>
<dbReference type="SUPFAM" id="SSF49344">
    <property type="entry name" value="CBD9-like"/>
    <property type="match status" value="1"/>
</dbReference>
<dbReference type="InterPro" id="IPR015920">
    <property type="entry name" value="Cellobiose_DH-like_cyt"/>
</dbReference>
<keyword evidence="3" id="KW-1185">Reference proteome</keyword>
<comment type="caution">
    <text evidence="2">The sequence shown here is derived from an EMBL/GenBank/DDBJ whole genome shotgun (WGS) entry which is preliminary data.</text>
</comment>
<protein>
    <submittedName>
        <fullName evidence="2">CBD9-like protein</fullName>
    </submittedName>
</protein>
<name>A0A9P4GUP3_9PLEO</name>
<evidence type="ECO:0000259" key="1">
    <source>
        <dbReference type="Pfam" id="PF16010"/>
    </source>
</evidence>
<dbReference type="Pfam" id="PF16010">
    <property type="entry name" value="CDH-cyt"/>
    <property type="match status" value="1"/>
</dbReference>
<feature type="non-terminal residue" evidence="2">
    <location>
        <position position="1"/>
    </location>
</feature>
<gene>
    <name evidence="2" type="ORF">EK21DRAFT_81403</name>
</gene>
<reference evidence="2" key="1">
    <citation type="journal article" date="2020" name="Stud. Mycol.">
        <title>101 Dothideomycetes genomes: a test case for predicting lifestyles and emergence of pathogens.</title>
        <authorList>
            <person name="Haridas S."/>
            <person name="Albert R."/>
            <person name="Binder M."/>
            <person name="Bloem J."/>
            <person name="Labutti K."/>
            <person name="Salamov A."/>
            <person name="Andreopoulos B."/>
            <person name="Baker S."/>
            <person name="Barry K."/>
            <person name="Bills G."/>
            <person name="Bluhm B."/>
            <person name="Cannon C."/>
            <person name="Castanera R."/>
            <person name="Culley D."/>
            <person name="Daum C."/>
            <person name="Ezra D."/>
            <person name="Gonzalez J."/>
            <person name="Henrissat B."/>
            <person name="Kuo A."/>
            <person name="Liang C."/>
            <person name="Lipzen A."/>
            <person name="Lutzoni F."/>
            <person name="Magnuson J."/>
            <person name="Mondo S."/>
            <person name="Nolan M."/>
            <person name="Ohm R."/>
            <person name="Pangilinan J."/>
            <person name="Park H.-J."/>
            <person name="Ramirez L."/>
            <person name="Alfaro M."/>
            <person name="Sun H."/>
            <person name="Tritt A."/>
            <person name="Yoshinaga Y."/>
            <person name="Zwiers L.-H."/>
            <person name="Turgeon B."/>
            <person name="Goodwin S."/>
            <person name="Spatafora J."/>
            <person name="Crous P."/>
            <person name="Grigoriev I."/>
        </authorList>
    </citation>
    <scope>NUCLEOTIDE SEQUENCE</scope>
    <source>
        <strain evidence="2">CBS 110217</strain>
    </source>
</reference>
<organism evidence="2 3">
    <name type="scientific">Setomelanomma holmii</name>
    <dbReference type="NCBI Taxonomy" id="210430"/>
    <lineage>
        <taxon>Eukaryota</taxon>
        <taxon>Fungi</taxon>
        <taxon>Dikarya</taxon>
        <taxon>Ascomycota</taxon>
        <taxon>Pezizomycotina</taxon>
        <taxon>Dothideomycetes</taxon>
        <taxon>Pleosporomycetidae</taxon>
        <taxon>Pleosporales</taxon>
        <taxon>Pleosporineae</taxon>
        <taxon>Phaeosphaeriaceae</taxon>
        <taxon>Setomelanomma</taxon>
    </lineage>
</organism>
<dbReference type="AlphaFoldDB" id="A0A9P4GUP3"/>
<dbReference type="OrthoDB" id="413885at2759"/>
<dbReference type="EMBL" id="ML978366">
    <property type="protein sequence ID" value="KAF2023233.1"/>
    <property type="molecule type" value="Genomic_DNA"/>
</dbReference>
<dbReference type="Proteomes" id="UP000799777">
    <property type="component" value="Unassembled WGS sequence"/>
</dbReference>
<sequence length="166" mass="17644">FLACLFSRSTLIHAQDSDEPTSSASQVSAPFVDHTTGLTMERFFGARTQFGFAMSLHSTPPVARTPSSFIGQLTFPLVNGQGWGAMGLTGDMEGNFILAVWPDGAGGVMASFRQGTNEDNPPEVTGSFAVRLLPDGVSANATSFSYTFLCEKCSAGGGRCGWGWEW</sequence>
<dbReference type="Gene3D" id="2.60.40.1210">
    <property type="entry name" value="Cellobiose dehydrogenase, cytochrome domain"/>
    <property type="match status" value="1"/>
</dbReference>
<evidence type="ECO:0000313" key="2">
    <source>
        <dbReference type="EMBL" id="KAF2023233.1"/>
    </source>
</evidence>
<feature type="domain" description="Cellobiose dehydrogenase-like cytochrome" evidence="1">
    <location>
        <begin position="31"/>
        <end position="156"/>
    </location>
</feature>
<accession>A0A9P4GUP3</accession>
<evidence type="ECO:0000313" key="3">
    <source>
        <dbReference type="Proteomes" id="UP000799777"/>
    </source>
</evidence>